<evidence type="ECO:0000313" key="5">
    <source>
        <dbReference type="EMBL" id="JAT46754.1"/>
    </source>
</evidence>
<dbReference type="PANTHER" id="PTHR45666:SF18">
    <property type="entry name" value="TYPE IV INOSITOL POLYPHOSPHATE 5-PHOSPHATASE 9"/>
    <property type="match status" value="1"/>
</dbReference>
<proteinExistence type="inferred from homology"/>
<feature type="compositionally biased region" description="Low complexity" evidence="3">
    <location>
        <begin position="15"/>
        <end position="27"/>
    </location>
</feature>
<gene>
    <name evidence="6" type="primary">CVP2_6</name>
    <name evidence="5" type="synonym">CVP2_17</name>
    <name evidence="6" type="ORF">g.40467</name>
    <name evidence="5" type="ORF">g.40468</name>
</gene>
<dbReference type="GO" id="GO:0004439">
    <property type="term" value="F:phosphatidylinositol-4,5-bisphosphate 5-phosphatase activity"/>
    <property type="evidence" value="ECO:0007669"/>
    <property type="project" value="TreeGrafter"/>
</dbReference>
<dbReference type="GO" id="GO:0004445">
    <property type="term" value="F:inositol-polyphosphate 5-phosphatase activity"/>
    <property type="evidence" value="ECO:0007669"/>
    <property type="project" value="InterPro"/>
</dbReference>
<evidence type="ECO:0000313" key="6">
    <source>
        <dbReference type="EMBL" id="JAT63709.1"/>
    </source>
</evidence>
<keyword evidence="2" id="KW-0378">Hydrolase</keyword>
<dbReference type="InterPro" id="IPR036691">
    <property type="entry name" value="Endo/exonu/phosph_ase_sf"/>
</dbReference>
<comment type="similarity">
    <text evidence="1">Belongs to the inositol polyphosphate 5-phosphatase family.</text>
</comment>
<evidence type="ECO:0000256" key="2">
    <source>
        <dbReference type="ARBA" id="ARBA00022801"/>
    </source>
</evidence>
<evidence type="ECO:0000256" key="3">
    <source>
        <dbReference type="SAM" id="MobiDB-lite"/>
    </source>
</evidence>
<reference evidence="6" key="1">
    <citation type="submission" date="2015-07" db="EMBL/GenBank/DDBJ databases">
        <title>Transcriptome Assembly of Anthurium amnicola.</title>
        <authorList>
            <person name="Suzuki J."/>
        </authorList>
    </citation>
    <scope>NUCLEOTIDE SEQUENCE</scope>
</reference>
<dbReference type="FunFam" id="3.60.10.10:FF:000053">
    <property type="entry name" value="Type IV inositol polyphosphate 5-phosphatase 9"/>
    <property type="match status" value="1"/>
</dbReference>
<evidence type="ECO:0000256" key="1">
    <source>
        <dbReference type="ARBA" id="ARBA00010768"/>
    </source>
</evidence>
<accession>A0A1D1Z9Z3</accession>
<dbReference type="GO" id="GO:0046856">
    <property type="term" value="P:phosphatidylinositol dephosphorylation"/>
    <property type="evidence" value="ECO:0007669"/>
    <property type="project" value="InterPro"/>
</dbReference>
<feature type="region of interest" description="Disordered" evidence="3">
    <location>
        <begin position="1"/>
        <end position="27"/>
    </location>
</feature>
<name>A0A1D1Z9Z3_9ARAE</name>
<dbReference type="GO" id="GO:0034485">
    <property type="term" value="F:phosphatidylinositol-3,4,5-trisphosphate 5-phosphatase activity"/>
    <property type="evidence" value="ECO:0007669"/>
    <property type="project" value="TreeGrafter"/>
</dbReference>
<sequence>MCPTPVSTKLPHRPSGGSSSIAGFSSSEKPLETCEAIFPKMVSDDHEGIQKYKVFVSTWNVGGVVPEDDLVLEEWLDTENTYDIYVLGFQETVPLSARNVLGPERRRPSSRWNSLIRSALNRSSSYDPKEFSSKVGERQKVHPVKDGSPREFAAARDFRCVASKQMVGIFVSVWVRGDLRRHIRYPGVSCVGCGIMGFLGNKGSVSVRFQLHGTSFCFVCCHLASGGKAGDEVHRNSDAVEIFSRTSFAQGPSIDLPRNILDHDRVILLGDLNYRISLSDARTRSLVEIKEWSTLLESDQLRVEVSRGGVFDGWTEGNINFSPTYKYHPNSDEYYGCDQGRKGEKRRVPAWCDRILWRGDGLKQIRYDRCECRLSDHRPVRAIFIAEVEVSEDLNSLESFFL</sequence>
<feature type="domain" description="Inositol polyphosphate-related phosphatase" evidence="4">
    <location>
        <begin position="50"/>
        <end position="392"/>
    </location>
</feature>
<feature type="region of interest" description="Disordered" evidence="3">
    <location>
        <begin position="124"/>
        <end position="146"/>
    </location>
</feature>
<dbReference type="EMBL" id="GDJX01004227">
    <property type="protein sequence ID" value="JAT63709.1"/>
    <property type="molecule type" value="Transcribed_RNA"/>
</dbReference>
<dbReference type="PANTHER" id="PTHR45666">
    <property type="entry name" value="TYPE IV INOSITOL POLYPHOSPHATE 5-PHOSPHATASE 9"/>
    <property type="match status" value="1"/>
</dbReference>
<dbReference type="SMART" id="SM00128">
    <property type="entry name" value="IPPc"/>
    <property type="match status" value="1"/>
</dbReference>
<feature type="compositionally biased region" description="Basic and acidic residues" evidence="3">
    <location>
        <begin position="127"/>
        <end position="146"/>
    </location>
</feature>
<dbReference type="Pfam" id="PF22669">
    <property type="entry name" value="Exo_endo_phos2"/>
    <property type="match status" value="1"/>
</dbReference>
<dbReference type="AlphaFoldDB" id="A0A1D1Z9Z3"/>
<organism evidence="6">
    <name type="scientific">Anthurium amnicola</name>
    <dbReference type="NCBI Taxonomy" id="1678845"/>
    <lineage>
        <taxon>Eukaryota</taxon>
        <taxon>Viridiplantae</taxon>
        <taxon>Streptophyta</taxon>
        <taxon>Embryophyta</taxon>
        <taxon>Tracheophyta</taxon>
        <taxon>Spermatophyta</taxon>
        <taxon>Magnoliopsida</taxon>
        <taxon>Liliopsida</taxon>
        <taxon>Araceae</taxon>
        <taxon>Pothoideae</taxon>
        <taxon>Potheae</taxon>
        <taxon>Anthurium</taxon>
    </lineage>
</organism>
<protein>
    <submittedName>
        <fullName evidence="6">Type I inositol 1,4,5-trisphosphate 5-phosphatase CVP2</fullName>
    </submittedName>
</protein>
<dbReference type="Gene3D" id="3.60.10.10">
    <property type="entry name" value="Endonuclease/exonuclease/phosphatase"/>
    <property type="match status" value="1"/>
</dbReference>
<dbReference type="EMBL" id="GDJX01021182">
    <property type="protein sequence ID" value="JAT46754.1"/>
    <property type="molecule type" value="Transcribed_RNA"/>
</dbReference>
<dbReference type="InterPro" id="IPR045849">
    <property type="entry name" value="IP5P_plant"/>
</dbReference>
<evidence type="ECO:0000259" key="4">
    <source>
        <dbReference type="SMART" id="SM00128"/>
    </source>
</evidence>
<dbReference type="SUPFAM" id="SSF56219">
    <property type="entry name" value="DNase I-like"/>
    <property type="match status" value="1"/>
</dbReference>
<dbReference type="InterPro" id="IPR000300">
    <property type="entry name" value="IPPc"/>
</dbReference>